<evidence type="ECO:0000313" key="13">
    <source>
        <dbReference type="EMBL" id="MFD0726729.1"/>
    </source>
</evidence>
<evidence type="ECO:0000256" key="1">
    <source>
        <dbReference type="ARBA" id="ARBA00001585"/>
    </source>
</evidence>
<keyword evidence="7" id="KW-0963">Cytoplasm</keyword>
<dbReference type="PRINTS" id="PR00111">
    <property type="entry name" value="ABHYDROLASE"/>
</dbReference>
<dbReference type="RefSeq" id="WP_386824867.1">
    <property type="nucleotide sequence ID" value="NZ_JBHTIF010000003.1"/>
</dbReference>
<comment type="catalytic activity">
    <reaction evidence="1">
        <text>Release of N-terminal proline from a peptide.</text>
        <dbReference type="EC" id="3.4.11.5"/>
    </reaction>
</comment>
<dbReference type="InterPro" id="IPR005944">
    <property type="entry name" value="Pro_iminopeptidase"/>
</dbReference>
<comment type="similarity">
    <text evidence="3">Belongs to the peptidase S33 family.</text>
</comment>
<evidence type="ECO:0000259" key="12">
    <source>
        <dbReference type="Pfam" id="PF00561"/>
    </source>
</evidence>
<evidence type="ECO:0000256" key="5">
    <source>
        <dbReference type="ARBA" id="ARBA00021843"/>
    </source>
</evidence>
<feature type="chain" id="PRO_5047304889" description="Proline iminopeptidase" evidence="11">
    <location>
        <begin position="21"/>
        <end position="310"/>
    </location>
</feature>
<name>A0ABW2YE48_9GAMM</name>
<keyword evidence="9 13" id="KW-0378">Hydrolase</keyword>
<evidence type="ECO:0000313" key="14">
    <source>
        <dbReference type="Proteomes" id="UP001597110"/>
    </source>
</evidence>
<feature type="signal peptide" evidence="11">
    <location>
        <begin position="1"/>
        <end position="20"/>
    </location>
</feature>
<dbReference type="InterPro" id="IPR029058">
    <property type="entry name" value="AB_hydrolase_fold"/>
</dbReference>
<evidence type="ECO:0000256" key="4">
    <source>
        <dbReference type="ARBA" id="ARBA00012568"/>
    </source>
</evidence>
<dbReference type="SUPFAM" id="SSF53474">
    <property type="entry name" value="alpha/beta-Hydrolases"/>
    <property type="match status" value="1"/>
</dbReference>
<comment type="subcellular location">
    <subcellularLocation>
        <location evidence="2">Cytoplasm</location>
    </subcellularLocation>
</comment>
<organism evidence="13 14">
    <name type="scientific">Lysobacter brunescens</name>
    <dbReference type="NCBI Taxonomy" id="262323"/>
    <lineage>
        <taxon>Bacteria</taxon>
        <taxon>Pseudomonadati</taxon>
        <taxon>Pseudomonadota</taxon>
        <taxon>Gammaproteobacteria</taxon>
        <taxon>Lysobacterales</taxon>
        <taxon>Lysobacteraceae</taxon>
        <taxon>Lysobacter</taxon>
    </lineage>
</organism>
<evidence type="ECO:0000256" key="11">
    <source>
        <dbReference type="SAM" id="SignalP"/>
    </source>
</evidence>
<keyword evidence="14" id="KW-1185">Reference proteome</keyword>
<dbReference type="Proteomes" id="UP001597110">
    <property type="component" value="Unassembled WGS sequence"/>
</dbReference>
<evidence type="ECO:0000256" key="7">
    <source>
        <dbReference type="ARBA" id="ARBA00022490"/>
    </source>
</evidence>
<evidence type="ECO:0000256" key="3">
    <source>
        <dbReference type="ARBA" id="ARBA00010088"/>
    </source>
</evidence>
<reference evidence="14" key="1">
    <citation type="journal article" date="2019" name="Int. J. Syst. Evol. Microbiol.">
        <title>The Global Catalogue of Microorganisms (GCM) 10K type strain sequencing project: providing services to taxonomists for standard genome sequencing and annotation.</title>
        <authorList>
            <consortium name="The Broad Institute Genomics Platform"/>
            <consortium name="The Broad Institute Genome Sequencing Center for Infectious Disease"/>
            <person name="Wu L."/>
            <person name="Ma J."/>
        </authorList>
    </citation>
    <scope>NUCLEOTIDE SEQUENCE [LARGE SCALE GENOMIC DNA]</scope>
    <source>
        <strain evidence="14">CCUG 55585</strain>
    </source>
</reference>
<dbReference type="PANTHER" id="PTHR43722:SF1">
    <property type="entry name" value="PROLINE IMINOPEPTIDASE"/>
    <property type="match status" value="1"/>
</dbReference>
<keyword evidence="6" id="KW-0031">Aminopeptidase</keyword>
<dbReference type="InterPro" id="IPR002410">
    <property type="entry name" value="Peptidase_S33"/>
</dbReference>
<sequence length="310" mass="33607">MLRRLVLLVSALAAFATAHAVPLADGVGTFTTDDGVVLHYDIAGTGAPAVFVHGGPGSGSAGFQAVAGDLFERDFRMVYLDQRGSGHSASAGNGDYSLERQVADLEALRRHLKIERWTVVAYSFGGLIAQSYAVKHPERVRAMIMGNVLLDLGMSMQSSYTHGLALIPEAARPSFDDAIPFPQRYFTVLGMLQKMGLSWQLQYASEASKRAAEAKVAGHDLGRNRDMGTKVFSGHPGSYFNDLIPSTAQVTVPVLVIDGQDDHAVGPQAERFAYPTMTRVTLPGRHNPFIDAPDAYRDAVHAFAKRHRLR</sequence>
<evidence type="ECO:0000256" key="10">
    <source>
        <dbReference type="ARBA" id="ARBA00029605"/>
    </source>
</evidence>
<evidence type="ECO:0000256" key="2">
    <source>
        <dbReference type="ARBA" id="ARBA00004496"/>
    </source>
</evidence>
<dbReference type="EMBL" id="JBHTIF010000003">
    <property type="protein sequence ID" value="MFD0726729.1"/>
    <property type="molecule type" value="Genomic_DNA"/>
</dbReference>
<dbReference type="EC" id="3.4.11.5" evidence="4"/>
<protein>
    <recommendedName>
        <fullName evidence="5">Proline iminopeptidase</fullName>
        <ecNumber evidence="4">3.4.11.5</ecNumber>
    </recommendedName>
    <alternativeName>
        <fullName evidence="10">Prolyl aminopeptidase</fullName>
    </alternativeName>
</protein>
<gene>
    <name evidence="13" type="ORF">ACFQ0E_14095</name>
</gene>
<evidence type="ECO:0000256" key="6">
    <source>
        <dbReference type="ARBA" id="ARBA00022438"/>
    </source>
</evidence>
<proteinExistence type="inferred from homology"/>
<accession>A0ABW2YE48</accession>
<dbReference type="InterPro" id="IPR000073">
    <property type="entry name" value="AB_hydrolase_1"/>
</dbReference>
<comment type="caution">
    <text evidence="13">The sequence shown here is derived from an EMBL/GenBank/DDBJ whole genome shotgun (WGS) entry which is preliminary data.</text>
</comment>
<dbReference type="Gene3D" id="3.40.50.1820">
    <property type="entry name" value="alpha/beta hydrolase"/>
    <property type="match status" value="1"/>
</dbReference>
<keyword evidence="8" id="KW-0645">Protease</keyword>
<evidence type="ECO:0000256" key="8">
    <source>
        <dbReference type="ARBA" id="ARBA00022670"/>
    </source>
</evidence>
<dbReference type="GO" id="GO:0016787">
    <property type="term" value="F:hydrolase activity"/>
    <property type="evidence" value="ECO:0007669"/>
    <property type="project" value="UniProtKB-KW"/>
</dbReference>
<evidence type="ECO:0000256" key="9">
    <source>
        <dbReference type="ARBA" id="ARBA00022801"/>
    </source>
</evidence>
<dbReference type="Pfam" id="PF00561">
    <property type="entry name" value="Abhydrolase_1"/>
    <property type="match status" value="1"/>
</dbReference>
<keyword evidence="11" id="KW-0732">Signal</keyword>
<dbReference type="PANTHER" id="PTHR43722">
    <property type="entry name" value="PROLINE IMINOPEPTIDASE"/>
    <property type="match status" value="1"/>
</dbReference>
<feature type="domain" description="AB hydrolase-1" evidence="12">
    <location>
        <begin position="50"/>
        <end position="293"/>
    </location>
</feature>
<dbReference type="PRINTS" id="PR00793">
    <property type="entry name" value="PROAMNOPTASE"/>
</dbReference>